<accession>A0A915ERQ9</accession>
<proteinExistence type="predicted"/>
<evidence type="ECO:0000313" key="2">
    <source>
        <dbReference type="WBParaSite" id="jg8780"/>
    </source>
</evidence>
<sequence length="95" mass="10555">MVLSTILSCRCYNFCGKQLNVDWKALISGKVRMPGRPRVQLSMKDVKVSAAKKAKKDTKGSGEDVEVKVSAAKKNLPKEKDEGWGRRKTIGFRDG</sequence>
<organism evidence="1 2">
    <name type="scientific">Ditylenchus dipsaci</name>
    <dbReference type="NCBI Taxonomy" id="166011"/>
    <lineage>
        <taxon>Eukaryota</taxon>
        <taxon>Metazoa</taxon>
        <taxon>Ecdysozoa</taxon>
        <taxon>Nematoda</taxon>
        <taxon>Chromadorea</taxon>
        <taxon>Rhabditida</taxon>
        <taxon>Tylenchina</taxon>
        <taxon>Tylenchomorpha</taxon>
        <taxon>Sphaerularioidea</taxon>
        <taxon>Anguinidae</taxon>
        <taxon>Anguininae</taxon>
        <taxon>Ditylenchus</taxon>
    </lineage>
</organism>
<protein>
    <submittedName>
        <fullName evidence="2">Uncharacterized protein</fullName>
    </submittedName>
</protein>
<keyword evidence="1" id="KW-1185">Reference proteome</keyword>
<reference evidence="2" key="1">
    <citation type="submission" date="2022-11" db="UniProtKB">
        <authorList>
            <consortium name="WormBaseParasite"/>
        </authorList>
    </citation>
    <scope>IDENTIFICATION</scope>
</reference>
<dbReference type="Proteomes" id="UP000887574">
    <property type="component" value="Unplaced"/>
</dbReference>
<dbReference type="AlphaFoldDB" id="A0A915ERQ9"/>
<dbReference type="WBParaSite" id="jg8780">
    <property type="protein sequence ID" value="jg8780"/>
    <property type="gene ID" value="jg8780"/>
</dbReference>
<name>A0A915ERQ9_9BILA</name>
<evidence type="ECO:0000313" key="1">
    <source>
        <dbReference type="Proteomes" id="UP000887574"/>
    </source>
</evidence>